<dbReference type="InterPro" id="IPR000425">
    <property type="entry name" value="MIP"/>
</dbReference>
<evidence type="ECO:0000313" key="9">
    <source>
        <dbReference type="EMBL" id="KAK9142109.1"/>
    </source>
</evidence>
<dbReference type="InterPro" id="IPR034294">
    <property type="entry name" value="Aquaporin_transptr"/>
</dbReference>
<evidence type="ECO:0000313" key="10">
    <source>
        <dbReference type="Proteomes" id="UP001420932"/>
    </source>
</evidence>
<feature type="transmembrane region" description="Helical" evidence="8">
    <location>
        <begin position="78"/>
        <end position="95"/>
    </location>
</feature>
<reference evidence="9 10" key="1">
    <citation type="submission" date="2024-01" db="EMBL/GenBank/DDBJ databases">
        <title>Genome assemblies of Stephania.</title>
        <authorList>
            <person name="Yang L."/>
        </authorList>
    </citation>
    <scope>NUCLEOTIDE SEQUENCE [LARGE SCALE GENOMIC DNA]</scope>
    <source>
        <strain evidence="9">YNDBR</strain>
        <tissue evidence="9">Leaf</tissue>
    </source>
</reference>
<dbReference type="PROSITE" id="PS00221">
    <property type="entry name" value="MIP"/>
    <property type="match status" value="1"/>
</dbReference>
<dbReference type="Proteomes" id="UP001420932">
    <property type="component" value="Unassembled WGS sequence"/>
</dbReference>
<evidence type="ECO:0008006" key="11">
    <source>
        <dbReference type="Google" id="ProtNLM"/>
    </source>
</evidence>
<evidence type="ECO:0000256" key="2">
    <source>
        <dbReference type="ARBA" id="ARBA00022448"/>
    </source>
</evidence>
<evidence type="ECO:0000256" key="6">
    <source>
        <dbReference type="ARBA" id="ARBA00038477"/>
    </source>
</evidence>
<dbReference type="PANTHER" id="PTHR45665">
    <property type="entry name" value="AQUAPORIN-8"/>
    <property type="match status" value="1"/>
</dbReference>
<organism evidence="9 10">
    <name type="scientific">Stephania yunnanensis</name>
    <dbReference type="NCBI Taxonomy" id="152371"/>
    <lineage>
        <taxon>Eukaryota</taxon>
        <taxon>Viridiplantae</taxon>
        <taxon>Streptophyta</taxon>
        <taxon>Embryophyta</taxon>
        <taxon>Tracheophyta</taxon>
        <taxon>Spermatophyta</taxon>
        <taxon>Magnoliopsida</taxon>
        <taxon>Ranunculales</taxon>
        <taxon>Menispermaceae</taxon>
        <taxon>Menispermoideae</taxon>
        <taxon>Cissampelideae</taxon>
        <taxon>Stephania</taxon>
    </lineage>
</organism>
<accession>A0AAP0JYE2</accession>
<gene>
    <name evidence="9" type="ORF">Syun_011509</name>
</gene>
<dbReference type="PRINTS" id="PR00783">
    <property type="entry name" value="MINTRINSICP"/>
</dbReference>
<keyword evidence="2 7" id="KW-0813">Transport</keyword>
<dbReference type="Gene3D" id="1.20.1080.10">
    <property type="entry name" value="Glycerol uptake facilitator protein"/>
    <property type="match status" value="1"/>
</dbReference>
<feature type="transmembrane region" description="Helical" evidence="8">
    <location>
        <begin position="171"/>
        <end position="192"/>
    </location>
</feature>
<dbReference type="PANTHER" id="PTHR45665:SF26">
    <property type="entry name" value="AQUAPORIN TIP4-1"/>
    <property type="match status" value="1"/>
</dbReference>
<name>A0AAP0JYE2_9MAGN</name>
<feature type="transmembrane region" description="Helical" evidence="8">
    <location>
        <begin position="20"/>
        <end position="39"/>
    </location>
</feature>
<comment type="caution">
    <text evidence="9">The sequence shown here is derived from an EMBL/GenBank/DDBJ whole genome shotgun (WGS) entry which is preliminary data.</text>
</comment>
<keyword evidence="3 7" id="KW-0812">Transmembrane</keyword>
<comment type="subcellular location">
    <subcellularLocation>
        <location evidence="1">Membrane</location>
        <topology evidence="1">Multi-pass membrane protein</topology>
    </subcellularLocation>
</comment>
<keyword evidence="4 8" id="KW-1133">Transmembrane helix</keyword>
<evidence type="ECO:0000256" key="5">
    <source>
        <dbReference type="ARBA" id="ARBA00023136"/>
    </source>
</evidence>
<protein>
    <recommendedName>
        <fullName evidence="11">Aquaporin TIP4-1</fullName>
    </recommendedName>
</protein>
<comment type="similarity">
    <text evidence="6">Belongs to the MIP/aquaporin (TC 1.A.8) family. TIP (TC 1.A.8.10) subfamily.</text>
</comment>
<dbReference type="SUPFAM" id="SSF81338">
    <property type="entry name" value="Aquaporin-like"/>
    <property type="match status" value="1"/>
</dbReference>
<dbReference type="EMBL" id="JBBNAF010000005">
    <property type="protein sequence ID" value="KAK9142109.1"/>
    <property type="molecule type" value="Genomic_DNA"/>
</dbReference>
<dbReference type="NCBIfam" id="TIGR00861">
    <property type="entry name" value="MIP"/>
    <property type="match status" value="1"/>
</dbReference>
<evidence type="ECO:0000256" key="7">
    <source>
        <dbReference type="RuleBase" id="RU000477"/>
    </source>
</evidence>
<feature type="transmembrane region" description="Helical" evidence="8">
    <location>
        <begin position="51"/>
        <end position="72"/>
    </location>
</feature>
<dbReference type="GO" id="GO:0016020">
    <property type="term" value="C:membrane"/>
    <property type="evidence" value="ECO:0007669"/>
    <property type="project" value="UniProtKB-SubCell"/>
</dbReference>
<dbReference type="Pfam" id="PF00230">
    <property type="entry name" value="MIP"/>
    <property type="match status" value="1"/>
</dbReference>
<sequence>MAKLALGSTREATQSDCVRALIAEFICTFFFVFAGVGAAMTANKMSADPLLGLFAVAVAHALVVAVMISAGLHTSGGHLNPAVTIGLFFGGHITLFRSILYWIDQLLASSLACILLKYLTGGLETPAHTLASGVGPLQGVIWEILLTFSLLYTVYATLVDPKKGALDGLGPTLTGFVVGANILAGGTFSGASMNPARSFGPALVSGNWTDHWVYWVGPLVGGGLAGFLYENLFIFRTHDHVPLPRDEAF</sequence>
<dbReference type="InterPro" id="IPR023271">
    <property type="entry name" value="Aquaporin-like"/>
</dbReference>
<evidence type="ECO:0000256" key="3">
    <source>
        <dbReference type="ARBA" id="ARBA00022692"/>
    </source>
</evidence>
<evidence type="ECO:0000256" key="4">
    <source>
        <dbReference type="ARBA" id="ARBA00022989"/>
    </source>
</evidence>
<evidence type="ECO:0000256" key="8">
    <source>
        <dbReference type="SAM" id="Phobius"/>
    </source>
</evidence>
<evidence type="ECO:0000256" key="1">
    <source>
        <dbReference type="ARBA" id="ARBA00004141"/>
    </source>
</evidence>
<dbReference type="GO" id="GO:0015250">
    <property type="term" value="F:water channel activity"/>
    <property type="evidence" value="ECO:0007669"/>
    <property type="project" value="TreeGrafter"/>
</dbReference>
<keyword evidence="5 8" id="KW-0472">Membrane</keyword>
<feature type="transmembrane region" description="Helical" evidence="8">
    <location>
        <begin position="140"/>
        <end position="159"/>
    </location>
</feature>
<feature type="transmembrane region" description="Helical" evidence="8">
    <location>
        <begin position="212"/>
        <end position="235"/>
    </location>
</feature>
<dbReference type="CDD" id="cd00333">
    <property type="entry name" value="MIP"/>
    <property type="match status" value="1"/>
</dbReference>
<dbReference type="FunFam" id="1.20.1080.10:FF:000002">
    <property type="entry name" value="Probable aquaporin TIP1-1"/>
    <property type="match status" value="1"/>
</dbReference>
<dbReference type="AlphaFoldDB" id="A0AAP0JYE2"/>
<proteinExistence type="inferred from homology"/>
<dbReference type="InterPro" id="IPR022357">
    <property type="entry name" value="MIP_CS"/>
</dbReference>
<keyword evidence="10" id="KW-1185">Reference proteome</keyword>